<name>A0A8T9CAV7_9HELO</name>
<evidence type="ECO:0000256" key="1">
    <source>
        <dbReference type="SAM" id="MobiDB-lite"/>
    </source>
</evidence>
<feature type="region of interest" description="Disordered" evidence="1">
    <location>
        <begin position="235"/>
        <end position="255"/>
    </location>
</feature>
<proteinExistence type="predicted"/>
<comment type="caution">
    <text evidence="2">The sequence shown here is derived from an EMBL/GenBank/DDBJ whole genome shotgun (WGS) entry which is preliminary data.</text>
</comment>
<dbReference type="AlphaFoldDB" id="A0A8T9CAV7"/>
<dbReference type="EMBL" id="QGMK01000265">
    <property type="protein sequence ID" value="TVY82865.1"/>
    <property type="molecule type" value="Genomic_DNA"/>
</dbReference>
<keyword evidence="3" id="KW-1185">Reference proteome</keyword>
<reference evidence="2 3" key="1">
    <citation type="submission" date="2018-05" db="EMBL/GenBank/DDBJ databases">
        <title>Genome sequencing and assembly of the regulated plant pathogen Lachnellula willkommii and related sister species for the development of diagnostic species identification markers.</title>
        <authorList>
            <person name="Giroux E."/>
            <person name="Bilodeau G."/>
        </authorList>
    </citation>
    <scope>NUCLEOTIDE SEQUENCE [LARGE SCALE GENOMIC DNA]</scope>
    <source>
        <strain evidence="2 3">CBS 268.59</strain>
    </source>
</reference>
<sequence>MGGQAFATHSPPLPTPRMPPEVFQLVLSQTHLVLRQYYSQVESPIESPGKPSFGDVDFLVHGAMTKEFDPANIEWNIVAENLMYVLGAVASIQQPGTSIVNLAVPWPAEGGEDKYVQIDIHYLTSPERFQWELFHSAHGDMWNILGSTIRRFGLTVNDRGLYLRIPEIELLDRKKSLVFLTESPSEVLEFIGLDESQWWKRFEDQDKMFEYAAGCRLFWVRQIDDEEAEFDVVGDLPADGGQEGGAAGRKKLKHNDRQRMSKRPIFWDWINEFIPRCREEGRFTVQKTTREDVREEAFQKFGVQKEYEEKLANWTLLRHKDEVWREAIKGSIPTENIDHQFRSLPFQYTNSLDRAAAIRVIKGVVLDGEEFVGDLPAAVKPNEKGFYDVEAVKLFVEANWPKAATIGMARQLEKARRMMKEKDEKKKRIAEEEAKKNGEAAD</sequence>
<protein>
    <submittedName>
        <fullName evidence="2">Uncharacterized protein</fullName>
    </submittedName>
</protein>
<gene>
    <name evidence="2" type="ORF">LSUE1_G004155</name>
</gene>
<evidence type="ECO:0000313" key="2">
    <source>
        <dbReference type="EMBL" id="TVY82865.1"/>
    </source>
</evidence>
<feature type="region of interest" description="Disordered" evidence="1">
    <location>
        <begin position="417"/>
        <end position="442"/>
    </location>
</feature>
<accession>A0A8T9CAV7</accession>
<dbReference type="OrthoDB" id="4708870at2759"/>
<evidence type="ECO:0000313" key="3">
    <source>
        <dbReference type="Proteomes" id="UP000469558"/>
    </source>
</evidence>
<organism evidence="2 3">
    <name type="scientific">Lachnellula suecica</name>
    <dbReference type="NCBI Taxonomy" id="602035"/>
    <lineage>
        <taxon>Eukaryota</taxon>
        <taxon>Fungi</taxon>
        <taxon>Dikarya</taxon>
        <taxon>Ascomycota</taxon>
        <taxon>Pezizomycotina</taxon>
        <taxon>Leotiomycetes</taxon>
        <taxon>Helotiales</taxon>
        <taxon>Lachnaceae</taxon>
        <taxon>Lachnellula</taxon>
    </lineage>
</organism>
<dbReference type="Proteomes" id="UP000469558">
    <property type="component" value="Unassembled WGS sequence"/>
</dbReference>